<reference evidence="1 2" key="1">
    <citation type="submission" date="2024-08" db="EMBL/GenBank/DDBJ databases">
        <title>Clostridium lapicellarii sp. nov., and Clostridium renhuaiense sp. nov., two species isolated from the mud in a fermentation cellar used for producing sauce-flavour Chinese liquors.</title>
        <authorList>
            <person name="Yang F."/>
            <person name="Wang H."/>
            <person name="Chen L.Q."/>
            <person name="Zhou N."/>
            <person name="Lu J.J."/>
            <person name="Pu X.X."/>
            <person name="Wan B."/>
            <person name="Wang L."/>
            <person name="Liu S.J."/>
        </authorList>
    </citation>
    <scope>NUCLEOTIDE SEQUENCE [LARGE SCALE GENOMIC DNA]</scope>
    <source>
        <strain evidence="1 2">MT-113</strain>
    </source>
</reference>
<protein>
    <submittedName>
        <fullName evidence="1">Uncharacterized protein</fullName>
    </submittedName>
</protein>
<keyword evidence="2" id="KW-1185">Reference proteome</keyword>
<sequence>MTFTSILFQKNDAAVNMESQEAPSYFKDLNLDQIIDTITSGMQKYNIKSFFLQPLRSEDTISYHQEVMQDLENETLFKKIRTFSEYIYDIAIEMQKI</sequence>
<evidence type="ECO:0000313" key="1">
    <source>
        <dbReference type="EMBL" id="MEY8764745.1"/>
    </source>
</evidence>
<proteinExistence type="predicted"/>
<accession>A0ABV4E0R2</accession>
<dbReference type="Proteomes" id="UP001565220">
    <property type="component" value="Unassembled WGS sequence"/>
</dbReference>
<comment type="caution">
    <text evidence="1">The sequence shown here is derived from an EMBL/GenBank/DDBJ whole genome shotgun (WGS) entry which is preliminary data.</text>
</comment>
<dbReference type="EMBL" id="JBGFFE010000028">
    <property type="protein sequence ID" value="MEY8764745.1"/>
    <property type="molecule type" value="Genomic_DNA"/>
</dbReference>
<gene>
    <name evidence="1" type="ORF">AB8S09_14065</name>
</gene>
<name>A0ABV4E0R2_9CLOT</name>
<evidence type="ECO:0000313" key="2">
    <source>
        <dbReference type="Proteomes" id="UP001565220"/>
    </source>
</evidence>
<dbReference type="RefSeq" id="WP_294182333.1">
    <property type="nucleotide sequence ID" value="NZ_JBGFFE010000028.1"/>
</dbReference>
<organism evidence="1 2">
    <name type="scientific">Clostridium lapidicellarium</name>
    <dbReference type="NCBI Taxonomy" id="3240931"/>
    <lineage>
        <taxon>Bacteria</taxon>
        <taxon>Bacillati</taxon>
        <taxon>Bacillota</taxon>
        <taxon>Clostridia</taxon>
        <taxon>Eubacteriales</taxon>
        <taxon>Clostridiaceae</taxon>
        <taxon>Clostridium</taxon>
    </lineage>
</organism>